<dbReference type="GO" id="GO:0012505">
    <property type="term" value="C:endomembrane system"/>
    <property type="evidence" value="ECO:0007669"/>
    <property type="project" value="TreeGrafter"/>
</dbReference>
<dbReference type="InterPro" id="IPR023631">
    <property type="entry name" value="Amidase_dom"/>
</dbReference>
<dbReference type="PROSITE" id="PS00571">
    <property type="entry name" value="AMIDASES"/>
    <property type="match status" value="1"/>
</dbReference>
<dbReference type="SUPFAM" id="SSF75304">
    <property type="entry name" value="Amidase signature (AS) enzymes"/>
    <property type="match status" value="1"/>
</dbReference>
<organism evidence="3 4">
    <name type="scientific">Bursaphelenchus xylophilus</name>
    <name type="common">Pinewood nematode worm</name>
    <name type="synonym">Aphelenchoides xylophilus</name>
    <dbReference type="NCBI Taxonomy" id="6326"/>
    <lineage>
        <taxon>Eukaryota</taxon>
        <taxon>Metazoa</taxon>
        <taxon>Ecdysozoa</taxon>
        <taxon>Nematoda</taxon>
        <taxon>Chromadorea</taxon>
        <taxon>Rhabditida</taxon>
        <taxon>Tylenchina</taxon>
        <taxon>Tylenchomorpha</taxon>
        <taxon>Aphelenchoidea</taxon>
        <taxon>Aphelenchoididae</taxon>
        <taxon>Bursaphelenchus</taxon>
    </lineage>
</organism>
<feature type="domain" description="Amidase" evidence="2">
    <location>
        <begin position="82"/>
        <end position="303"/>
    </location>
</feature>
<dbReference type="eggNOG" id="KOG1212">
    <property type="taxonomic scope" value="Eukaryota"/>
</dbReference>
<dbReference type="InterPro" id="IPR020556">
    <property type="entry name" value="Amidase_CS"/>
</dbReference>
<protein>
    <submittedName>
        <fullName evidence="4">Amidase domain-containing protein</fullName>
    </submittedName>
</protein>
<dbReference type="WBParaSite" id="BXY_0964500.1">
    <property type="protein sequence ID" value="BXY_0964500.1"/>
    <property type="gene ID" value="BXY_0964500"/>
</dbReference>
<dbReference type="PANTHER" id="PTHR43372">
    <property type="entry name" value="FATTY-ACID AMIDE HYDROLASE"/>
    <property type="match status" value="1"/>
</dbReference>
<accession>A0A1I7S9E9</accession>
<dbReference type="Proteomes" id="UP000095284">
    <property type="component" value="Unplaced"/>
</dbReference>
<evidence type="ECO:0000313" key="4">
    <source>
        <dbReference type="WBParaSite" id="BXY_0964500.1"/>
    </source>
</evidence>
<dbReference type="PANTHER" id="PTHR43372:SF4">
    <property type="entry name" value="FATTY-ACID AMIDE HYDROLASE 2"/>
    <property type="match status" value="1"/>
</dbReference>
<reference evidence="4" key="1">
    <citation type="submission" date="2016-11" db="UniProtKB">
        <authorList>
            <consortium name="WormBaseParasite"/>
        </authorList>
    </citation>
    <scope>IDENTIFICATION</scope>
</reference>
<proteinExistence type="inferred from homology"/>
<dbReference type="Pfam" id="PF01425">
    <property type="entry name" value="Amidase"/>
    <property type="match status" value="1"/>
</dbReference>
<dbReference type="Gene3D" id="3.90.1300.10">
    <property type="entry name" value="Amidase signature (AS) domain"/>
    <property type="match status" value="2"/>
</dbReference>
<dbReference type="InterPro" id="IPR052739">
    <property type="entry name" value="FAAH2"/>
</dbReference>
<evidence type="ECO:0000256" key="1">
    <source>
        <dbReference type="ARBA" id="ARBA00009199"/>
    </source>
</evidence>
<comment type="similarity">
    <text evidence="1">Belongs to the amidase family.</text>
</comment>
<name>A0A1I7S9E9_BURXY</name>
<evidence type="ECO:0000313" key="3">
    <source>
        <dbReference type="Proteomes" id="UP000095284"/>
    </source>
</evidence>
<evidence type="ECO:0000259" key="2">
    <source>
        <dbReference type="Pfam" id="PF01425"/>
    </source>
</evidence>
<dbReference type="AlphaFoldDB" id="A0A1I7S9E9"/>
<dbReference type="InterPro" id="IPR036928">
    <property type="entry name" value="AS_sf"/>
</dbReference>
<sequence length="448" mass="48711">MSEKLPQDKSAAKEEWKTLPSLRYTKYDLGNIALTALVMAYSKLVSMSSEKNVVLPSEDPLLNISAVKAADEIRQGKLKSFDLVSAYLKRIRDVDHFINAVTELFEAEALNRAKEVDDYLDKIRNNPEEIEKIKSEKPLLGLPISVKSSFDYKGYRNVCGLAHRRHLPPAENHSVAVDRVINAGAIPICYTNVPPGCMAFETHNPVYGRTSNPHDTRATSGGSSGGEGALISAQGSLFGIGTDLGGSIRIPSALNGIYGLKTGITTCPLDGHQPNVSVKDENRGLLVIGPMCRYAEDLPLLHQNRQFNVLKEFFKCVLGSSEISAVTLGVCYGSGANLSNESVEEAERHVKVIRKHLEDTLGDNGILIFPGMPETHYFHNGFALPASAYTAIFNAMSLPSLAVPCGRCEQGYPISVQIVGSHGSEPLLMAAAAQMEERFGGWVKPIQK</sequence>